<comment type="caution">
    <text evidence="4">The sequence shown here is derived from an EMBL/GenBank/DDBJ whole genome shotgun (WGS) entry which is preliminary data.</text>
</comment>
<keyword evidence="2" id="KW-0472">Membrane</keyword>
<proteinExistence type="predicted"/>
<dbReference type="InterPro" id="IPR012458">
    <property type="entry name" value="DUF1664"/>
</dbReference>
<keyword evidence="5" id="KW-1185">Reference proteome</keyword>
<evidence type="ECO:0000256" key="1">
    <source>
        <dbReference type="SAM" id="MobiDB-lite"/>
    </source>
</evidence>
<dbReference type="PANTHER" id="PTHR47289:SF2">
    <property type="entry name" value="TRANSCRIPTION FACTOR, PUTATIVE (DUF1664)-RELATED"/>
    <property type="match status" value="1"/>
</dbReference>
<name>A0AAP0ILR8_9MAGN</name>
<accession>A0AAP0ILR8</accession>
<feature type="compositionally biased region" description="Polar residues" evidence="1">
    <location>
        <begin position="308"/>
        <end position="318"/>
    </location>
</feature>
<dbReference type="Proteomes" id="UP001417504">
    <property type="component" value="Unassembled WGS sequence"/>
</dbReference>
<feature type="transmembrane region" description="Helical" evidence="2">
    <location>
        <begin position="92"/>
        <end position="109"/>
    </location>
</feature>
<sequence length="350" mass="37477">MALPVAKLTIVIGAGVIVSALANEGRTLDLLPKAFKFVFKQFERGDSRPTNGKPHSDTLMAQVNSLREELLQLSYNKPITIITTGRSGTGTFGVPVILVVVVGYGFIWWKGWKLSDFMFVTRRGFSDACSSVGKQVDQVSSSLSAAKRHLSSRIDCVDSNIDECAQITAATRDEVFELRGDLKSVSTNVEYIHRTVQTLETKIDRINEKQNVTARGVRLLCGVVGTLEKNGGGASIQESLPSSSRPALEHQQISPTSRAFSLPPNVEIMEPPSPSSSSNGTPKVLRYSKSSVSAPGLKDLEEISNLMKASTSSETLNRTGSAGGSKTTGSSSSGWFASLLSRTTSASASK</sequence>
<keyword evidence="2" id="KW-1133">Transmembrane helix</keyword>
<gene>
    <name evidence="4" type="ORF">Sjap_016537</name>
</gene>
<feature type="region of interest" description="Disordered" evidence="1">
    <location>
        <begin position="232"/>
        <end position="291"/>
    </location>
</feature>
<dbReference type="Pfam" id="PF07889">
    <property type="entry name" value="DUF1664"/>
    <property type="match status" value="1"/>
</dbReference>
<evidence type="ECO:0000259" key="3">
    <source>
        <dbReference type="Pfam" id="PF07889"/>
    </source>
</evidence>
<dbReference type="EMBL" id="JBBNAE010000006">
    <property type="protein sequence ID" value="KAK9117590.1"/>
    <property type="molecule type" value="Genomic_DNA"/>
</dbReference>
<feature type="domain" description="DUF1664" evidence="3">
    <location>
        <begin position="92"/>
        <end position="210"/>
    </location>
</feature>
<feature type="region of interest" description="Disordered" evidence="1">
    <location>
        <begin position="308"/>
        <end position="336"/>
    </location>
</feature>
<keyword evidence="2" id="KW-0812">Transmembrane</keyword>
<protein>
    <recommendedName>
        <fullName evidence="3">DUF1664 domain-containing protein</fullName>
    </recommendedName>
</protein>
<organism evidence="4 5">
    <name type="scientific">Stephania japonica</name>
    <dbReference type="NCBI Taxonomy" id="461633"/>
    <lineage>
        <taxon>Eukaryota</taxon>
        <taxon>Viridiplantae</taxon>
        <taxon>Streptophyta</taxon>
        <taxon>Embryophyta</taxon>
        <taxon>Tracheophyta</taxon>
        <taxon>Spermatophyta</taxon>
        <taxon>Magnoliopsida</taxon>
        <taxon>Ranunculales</taxon>
        <taxon>Menispermaceae</taxon>
        <taxon>Menispermoideae</taxon>
        <taxon>Cissampelideae</taxon>
        <taxon>Stephania</taxon>
    </lineage>
</organism>
<feature type="compositionally biased region" description="Low complexity" evidence="1">
    <location>
        <begin position="324"/>
        <end position="336"/>
    </location>
</feature>
<evidence type="ECO:0000313" key="4">
    <source>
        <dbReference type="EMBL" id="KAK9117590.1"/>
    </source>
</evidence>
<evidence type="ECO:0000256" key="2">
    <source>
        <dbReference type="SAM" id="Phobius"/>
    </source>
</evidence>
<feature type="compositionally biased region" description="Polar residues" evidence="1">
    <location>
        <begin position="236"/>
        <end position="259"/>
    </location>
</feature>
<dbReference type="AlphaFoldDB" id="A0AAP0ILR8"/>
<dbReference type="PANTHER" id="PTHR47289">
    <property type="entry name" value="TRANSCRIPTION FACTOR, PUTATIVE (DUF1664)-RELATED"/>
    <property type="match status" value="1"/>
</dbReference>
<evidence type="ECO:0000313" key="5">
    <source>
        <dbReference type="Proteomes" id="UP001417504"/>
    </source>
</evidence>
<reference evidence="4 5" key="1">
    <citation type="submission" date="2024-01" db="EMBL/GenBank/DDBJ databases">
        <title>Genome assemblies of Stephania.</title>
        <authorList>
            <person name="Yang L."/>
        </authorList>
    </citation>
    <scope>NUCLEOTIDE SEQUENCE [LARGE SCALE GENOMIC DNA]</scope>
    <source>
        <strain evidence="4">QJT</strain>
        <tissue evidence="4">Leaf</tissue>
    </source>
</reference>